<proteinExistence type="inferred from homology"/>
<comment type="similarity">
    <text evidence="1">Belongs to the UDP-glycosyltransferase family.</text>
</comment>
<name>A0A7M7GMT1_STRPU</name>
<keyword evidence="4" id="KW-0812">Transmembrane</keyword>
<evidence type="ECO:0000256" key="1">
    <source>
        <dbReference type="ARBA" id="ARBA00009995"/>
    </source>
</evidence>
<protein>
    <recommendedName>
        <fullName evidence="8">Glucuronosyltransferase</fullName>
    </recommendedName>
</protein>
<evidence type="ECO:0008006" key="8">
    <source>
        <dbReference type="Google" id="ProtNLM"/>
    </source>
</evidence>
<evidence type="ECO:0000256" key="5">
    <source>
        <dbReference type="SAM" id="SignalP"/>
    </source>
</evidence>
<reference evidence="7" key="1">
    <citation type="submission" date="2015-02" db="EMBL/GenBank/DDBJ databases">
        <title>Genome sequencing for Strongylocentrotus purpuratus.</title>
        <authorList>
            <person name="Murali S."/>
            <person name="Liu Y."/>
            <person name="Vee V."/>
            <person name="English A."/>
            <person name="Wang M."/>
            <person name="Skinner E."/>
            <person name="Han Y."/>
            <person name="Muzny D.M."/>
            <person name="Worley K.C."/>
            <person name="Gibbs R.A."/>
        </authorList>
    </citation>
    <scope>NUCLEOTIDE SEQUENCE</scope>
</reference>
<keyword evidence="7" id="KW-1185">Reference proteome</keyword>
<feature type="transmembrane region" description="Helical" evidence="4">
    <location>
        <begin position="493"/>
        <end position="516"/>
    </location>
</feature>
<dbReference type="OMA" id="YSTCPIG"/>
<dbReference type="FunFam" id="3.40.50.2000:FF:000050">
    <property type="entry name" value="UDP-glucuronosyltransferase"/>
    <property type="match status" value="1"/>
</dbReference>
<keyword evidence="5" id="KW-0732">Signal</keyword>
<evidence type="ECO:0000256" key="4">
    <source>
        <dbReference type="SAM" id="Phobius"/>
    </source>
</evidence>
<dbReference type="GO" id="GO:0008194">
    <property type="term" value="F:UDP-glycosyltransferase activity"/>
    <property type="evidence" value="ECO:0000318"/>
    <property type="project" value="GO_Central"/>
</dbReference>
<dbReference type="Proteomes" id="UP000007110">
    <property type="component" value="Unassembled WGS sequence"/>
</dbReference>
<dbReference type="EnsemblMetazoa" id="XM_003730342">
    <property type="protein sequence ID" value="XP_003730390"/>
    <property type="gene ID" value="LOC582456"/>
</dbReference>
<sequence>MERLVLLVGLVHVLLVSTMEVNCANILFSGLFGEGSHFLSQVPIARSLAQKGHNITLFISEEFSHRAENPAYAGFHFETFSIPGHPGLIRRTTENTARVAFGKTTSVIQNLELLPDNLFMTKEACRAVLSDTSLMDRLKEIDMIVFDVTWPCGIYMKSYLLRHMNASSIRVAVTSPMSPLQYVHEIAGSPFNPSYQPTLAVGFSASMSFGQRLGNAINWALIHFLGKHYVFDCFSDFKEEFDLDSDLAMSSSFYYKYIDLYLMNIDFAVEFPFPLMPNIIAVGGLTSGPAKPLSEDLEKFMQSSGEDGVVLFSLGTSVSTFASTRSDLMEMFFDAFSRIPQKVIMQLKGPHDYKVPPNVKTLPWIPQNDLLGHSKTRVFMYQGGNNGFQEALYHGVPLVVIPFQSDQPDVAARVVSRGLGVKLNKKLLSADLIHQKLSEVIQNSSYSTTAKRLSAIFRDRPMRPADRAAFWIEHVLKHGGEYMQSPAHELSFIQYHLIDVVLFIIAIIVVIFYLLYRICKCCKSCCFNKSKVAKSKVH</sequence>
<accession>A0A7M7GMT1</accession>
<keyword evidence="3" id="KW-0808">Transferase</keyword>
<dbReference type="OrthoDB" id="5835829at2759"/>
<feature type="signal peptide" evidence="5">
    <location>
        <begin position="1"/>
        <end position="23"/>
    </location>
</feature>
<dbReference type="PANTHER" id="PTHR48043:SF145">
    <property type="entry name" value="FI06409P-RELATED"/>
    <property type="match status" value="1"/>
</dbReference>
<keyword evidence="2" id="KW-0328">Glycosyltransferase</keyword>
<dbReference type="PANTHER" id="PTHR48043">
    <property type="entry name" value="EG:EG0003.4 PROTEIN-RELATED"/>
    <property type="match status" value="1"/>
</dbReference>
<dbReference type="GeneID" id="582456"/>
<keyword evidence="4" id="KW-0472">Membrane</keyword>
<dbReference type="Pfam" id="PF00201">
    <property type="entry name" value="UDPGT"/>
    <property type="match status" value="1"/>
</dbReference>
<keyword evidence="4" id="KW-1133">Transmembrane helix</keyword>
<evidence type="ECO:0000313" key="6">
    <source>
        <dbReference type="EnsemblMetazoa" id="XP_003730390"/>
    </source>
</evidence>
<dbReference type="RefSeq" id="XP_003730390.2">
    <property type="nucleotide sequence ID" value="XM_003730342.3"/>
</dbReference>
<evidence type="ECO:0000256" key="2">
    <source>
        <dbReference type="ARBA" id="ARBA00022676"/>
    </source>
</evidence>
<dbReference type="InterPro" id="IPR002213">
    <property type="entry name" value="UDP_glucos_trans"/>
</dbReference>
<dbReference type="KEGG" id="spu:582456"/>
<dbReference type="SUPFAM" id="SSF53756">
    <property type="entry name" value="UDP-Glycosyltransferase/glycogen phosphorylase"/>
    <property type="match status" value="1"/>
</dbReference>
<dbReference type="CDD" id="cd03784">
    <property type="entry name" value="GT1_Gtf-like"/>
    <property type="match status" value="1"/>
</dbReference>
<dbReference type="AlphaFoldDB" id="A0A7M7GMT1"/>
<dbReference type="InParanoid" id="A0A7M7GMT1"/>
<feature type="chain" id="PRO_5029620444" description="Glucuronosyltransferase" evidence="5">
    <location>
        <begin position="24"/>
        <end position="538"/>
    </location>
</feature>
<organism evidence="6 7">
    <name type="scientific">Strongylocentrotus purpuratus</name>
    <name type="common">Purple sea urchin</name>
    <dbReference type="NCBI Taxonomy" id="7668"/>
    <lineage>
        <taxon>Eukaryota</taxon>
        <taxon>Metazoa</taxon>
        <taxon>Echinodermata</taxon>
        <taxon>Eleutherozoa</taxon>
        <taxon>Echinozoa</taxon>
        <taxon>Echinoidea</taxon>
        <taxon>Euechinoidea</taxon>
        <taxon>Echinacea</taxon>
        <taxon>Camarodonta</taxon>
        <taxon>Echinidea</taxon>
        <taxon>Strongylocentrotidae</taxon>
        <taxon>Strongylocentrotus</taxon>
    </lineage>
</organism>
<evidence type="ECO:0000313" key="7">
    <source>
        <dbReference type="Proteomes" id="UP000007110"/>
    </source>
</evidence>
<dbReference type="InterPro" id="IPR050271">
    <property type="entry name" value="UDP-glycosyltransferase"/>
</dbReference>
<reference evidence="6" key="2">
    <citation type="submission" date="2021-01" db="UniProtKB">
        <authorList>
            <consortium name="EnsemblMetazoa"/>
        </authorList>
    </citation>
    <scope>IDENTIFICATION</scope>
</reference>
<evidence type="ECO:0000256" key="3">
    <source>
        <dbReference type="ARBA" id="ARBA00022679"/>
    </source>
</evidence>
<dbReference type="Gene3D" id="3.40.50.2000">
    <property type="entry name" value="Glycogen Phosphorylase B"/>
    <property type="match status" value="2"/>
</dbReference>